<gene>
    <name evidence="1" type="ORF">C1I93_16555</name>
</gene>
<dbReference type="InterPro" id="IPR025459">
    <property type="entry name" value="DUF4279"/>
</dbReference>
<dbReference type="EMBL" id="POTX01000106">
    <property type="protein sequence ID" value="PZF94439.1"/>
    <property type="molecule type" value="Genomic_DNA"/>
</dbReference>
<dbReference type="Proteomes" id="UP000248627">
    <property type="component" value="Unassembled WGS sequence"/>
</dbReference>
<evidence type="ECO:0000313" key="1">
    <source>
        <dbReference type="EMBL" id="PZF94439.1"/>
    </source>
</evidence>
<accession>A0A2W2D1D5</accession>
<dbReference type="OrthoDB" id="4164081at2"/>
<dbReference type="AlphaFoldDB" id="A0A2W2D1D5"/>
<reference evidence="1 2" key="1">
    <citation type="submission" date="2018-01" db="EMBL/GenBank/DDBJ databases">
        <title>Draft genome sequence of Jishengella endophytica.</title>
        <authorList>
            <person name="Sahin N."/>
            <person name="Ay H."/>
            <person name="Saygin H."/>
        </authorList>
    </citation>
    <scope>NUCLEOTIDE SEQUENCE [LARGE SCALE GENOMIC DNA]</scope>
    <source>
        <strain evidence="1 2">DSM 45430</strain>
    </source>
</reference>
<comment type="caution">
    <text evidence="1">The sequence shown here is derived from an EMBL/GenBank/DDBJ whole genome shotgun (WGS) entry which is preliminary data.</text>
</comment>
<name>A0A2W2D1D5_9ACTN</name>
<dbReference type="RefSeq" id="WP_111244199.1">
    <property type="nucleotide sequence ID" value="NZ_AP023358.1"/>
</dbReference>
<keyword evidence="2" id="KW-1185">Reference proteome</keyword>
<organism evidence="1 2">
    <name type="scientific">Micromonospora endophytica</name>
    <dbReference type="NCBI Taxonomy" id="515350"/>
    <lineage>
        <taxon>Bacteria</taxon>
        <taxon>Bacillati</taxon>
        <taxon>Actinomycetota</taxon>
        <taxon>Actinomycetes</taxon>
        <taxon>Micromonosporales</taxon>
        <taxon>Micromonosporaceae</taxon>
        <taxon>Micromonospora</taxon>
    </lineage>
</organism>
<dbReference type="Pfam" id="PF14106">
    <property type="entry name" value="DUF4279"/>
    <property type="match status" value="1"/>
</dbReference>
<proteinExistence type="predicted"/>
<protein>
    <submittedName>
        <fullName evidence="1">Uncharacterized protein</fullName>
    </submittedName>
</protein>
<evidence type="ECO:0000313" key="2">
    <source>
        <dbReference type="Proteomes" id="UP000248627"/>
    </source>
</evidence>
<sequence length="154" mass="17106">MRVHQYAYFALRSERLSAQEMTARVGLEPDRVTLRGSRIPEIPIPRAHGWEVTCPLSASPIDEQVSWLIERLAPYQDRIGALVVDLDRLEDGSTACLHLVRHFEVEEPAATSASATTKPQNGGPGLGWHLDQPVLTFLAQTGTVLDVDEYDMNT</sequence>